<reference evidence="2" key="2">
    <citation type="journal article" date="2021" name="PeerJ">
        <title>Extensive microbial diversity within the chicken gut microbiome revealed by metagenomics and culture.</title>
        <authorList>
            <person name="Gilroy R."/>
            <person name="Ravi A."/>
            <person name="Getino M."/>
            <person name="Pursley I."/>
            <person name="Horton D.L."/>
            <person name="Alikhan N.F."/>
            <person name="Baker D."/>
            <person name="Gharbi K."/>
            <person name="Hall N."/>
            <person name="Watson M."/>
            <person name="Adriaenssens E.M."/>
            <person name="Foster-Nyarko E."/>
            <person name="Jarju S."/>
            <person name="Secka A."/>
            <person name="Antonio M."/>
            <person name="Oren A."/>
            <person name="Chaudhuri R.R."/>
            <person name="La Ragione R."/>
            <person name="Hildebrand F."/>
            <person name="Pallen M.J."/>
        </authorList>
    </citation>
    <scope>NUCLEOTIDE SEQUENCE</scope>
    <source>
        <strain evidence="2">CHK190-19873</strain>
    </source>
</reference>
<accession>A0A9D1EUR5</accession>
<feature type="transmembrane region" description="Helical" evidence="1">
    <location>
        <begin position="7"/>
        <end position="25"/>
    </location>
</feature>
<dbReference type="SUPFAM" id="SSF54427">
    <property type="entry name" value="NTF2-like"/>
    <property type="match status" value="1"/>
</dbReference>
<keyword evidence="1" id="KW-0472">Membrane</keyword>
<gene>
    <name evidence="2" type="ORF">IAB44_14005</name>
</gene>
<dbReference type="EMBL" id="DVIQ01000092">
    <property type="protein sequence ID" value="HIS32637.1"/>
    <property type="molecule type" value="Genomic_DNA"/>
</dbReference>
<proteinExistence type="predicted"/>
<name>A0A9D1EUR5_9FIRM</name>
<evidence type="ECO:0000313" key="2">
    <source>
        <dbReference type="EMBL" id="HIS32637.1"/>
    </source>
</evidence>
<reference evidence="2" key="1">
    <citation type="submission" date="2020-10" db="EMBL/GenBank/DDBJ databases">
        <authorList>
            <person name="Gilroy R."/>
        </authorList>
    </citation>
    <scope>NUCLEOTIDE SEQUENCE</scope>
    <source>
        <strain evidence="2">CHK190-19873</strain>
    </source>
</reference>
<protein>
    <submittedName>
        <fullName evidence="2">Uncharacterized protein</fullName>
    </submittedName>
</protein>
<comment type="caution">
    <text evidence="2">The sequence shown here is derived from an EMBL/GenBank/DDBJ whole genome shotgun (WGS) entry which is preliminary data.</text>
</comment>
<keyword evidence="1" id="KW-1133">Transmembrane helix</keyword>
<organism evidence="2 3">
    <name type="scientific">Candidatus Limivivens intestinipullorum</name>
    <dbReference type="NCBI Taxonomy" id="2840858"/>
    <lineage>
        <taxon>Bacteria</taxon>
        <taxon>Bacillati</taxon>
        <taxon>Bacillota</taxon>
        <taxon>Clostridia</taxon>
        <taxon>Lachnospirales</taxon>
        <taxon>Lachnospiraceae</taxon>
        <taxon>Lachnospiraceae incertae sedis</taxon>
        <taxon>Candidatus Limivivens</taxon>
    </lineage>
</organism>
<evidence type="ECO:0000256" key="1">
    <source>
        <dbReference type="SAM" id="Phobius"/>
    </source>
</evidence>
<evidence type="ECO:0000313" key="3">
    <source>
        <dbReference type="Proteomes" id="UP000823935"/>
    </source>
</evidence>
<keyword evidence="1" id="KW-0812">Transmembrane</keyword>
<sequence length="176" mass="19447">MKWIKRGMIAVIIIGVVIGGAWFYIDRKVSSPEKVVAQFFDAYNNADVNGMLDCMDPAAEEVFSAGADLMGSLLGEITGFELDLNALIGLAPVLADTAFDYTEHATVEDIRVVSYTPAYNPEWTEPLINFMPALISILAEEAVVEFRIAEADAIAHLEVFYYQGVGWRIPMDAEIY</sequence>
<dbReference type="InterPro" id="IPR032710">
    <property type="entry name" value="NTF2-like_dom_sf"/>
</dbReference>
<dbReference type="AlphaFoldDB" id="A0A9D1EUR5"/>
<dbReference type="Proteomes" id="UP000823935">
    <property type="component" value="Unassembled WGS sequence"/>
</dbReference>